<dbReference type="Gene3D" id="1.10.10.10">
    <property type="entry name" value="Winged helix-like DNA-binding domain superfamily/Winged helix DNA-binding domain"/>
    <property type="match status" value="1"/>
</dbReference>
<evidence type="ECO:0000313" key="2">
    <source>
        <dbReference type="EMBL" id="RNM17013.1"/>
    </source>
</evidence>
<dbReference type="Pfam" id="PF13401">
    <property type="entry name" value="AAA_22"/>
    <property type="match status" value="1"/>
</dbReference>
<protein>
    <submittedName>
        <fullName evidence="2">LuxR family transcriptional regulator</fullName>
    </submittedName>
</protein>
<accession>A0A3N0GX17</accession>
<dbReference type="PANTHER" id="PTHR47691">
    <property type="entry name" value="REGULATOR-RELATED"/>
    <property type="match status" value="1"/>
</dbReference>
<dbReference type="GO" id="GO:0016887">
    <property type="term" value="F:ATP hydrolysis activity"/>
    <property type="evidence" value="ECO:0007669"/>
    <property type="project" value="InterPro"/>
</dbReference>
<dbReference type="Gene3D" id="3.40.50.300">
    <property type="entry name" value="P-loop containing nucleotide triphosphate hydrolases"/>
    <property type="match status" value="1"/>
</dbReference>
<evidence type="ECO:0000259" key="1">
    <source>
        <dbReference type="PROSITE" id="PS50043"/>
    </source>
</evidence>
<dbReference type="InterPro" id="IPR011990">
    <property type="entry name" value="TPR-like_helical_dom_sf"/>
</dbReference>
<dbReference type="Pfam" id="PF25872">
    <property type="entry name" value="HTH_77"/>
    <property type="match status" value="1"/>
</dbReference>
<dbReference type="SUPFAM" id="SSF52540">
    <property type="entry name" value="P-loop containing nucleoside triphosphate hydrolases"/>
    <property type="match status" value="1"/>
</dbReference>
<dbReference type="SMART" id="SM00382">
    <property type="entry name" value="AAA"/>
    <property type="match status" value="1"/>
</dbReference>
<organism evidence="2 3">
    <name type="scientific">Nocardioides pocheonensis</name>
    <dbReference type="NCBI Taxonomy" id="661485"/>
    <lineage>
        <taxon>Bacteria</taxon>
        <taxon>Bacillati</taxon>
        <taxon>Actinomycetota</taxon>
        <taxon>Actinomycetes</taxon>
        <taxon>Propionibacteriales</taxon>
        <taxon>Nocardioidaceae</taxon>
        <taxon>Nocardioides</taxon>
    </lineage>
</organism>
<keyword evidence="3" id="KW-1185">Reference proteome</keyword>
<dbReference type="EMBL" id="RJSF01000005">
    <property type="protein sequence ID" value="RNM17013.1"/>
    <property type="molecule type" value="Genomic_DNA"/>
</dbReference>
<dbReference type="Pfam" id="PF00196">
    <property type="entry name" value="GerE"/>
    <property type="match status" value="1"/>
</dbReference>
<dbReference type="GO" id="GO:0003677">
    <property type="term" value="F:DNA binding"/>
    <property type="evidence" value="ECO:0007669"/>
    <property type="project" value="InterPro"/>
</dbReference>
<name>A0A3N0GX17_9ACTN</name>
<dbReference type="InterPro" id="IPR058852">
    <property type="entry name" value="HTH_77"/>
</dbReference>
<dbReference type="Gene3D" id="1.25.40.10">
    <property type="entry name" value="Tetratricopeptide repeat domain"/>
    <property type="match status" value="1"/>
</dbReference>
<dbReference type="PROSITE" id="PS50043">
    <property type="entry name" value="HTH_LUXR_2"/>
    <property type="match status" value="1"/>
</dbReference>
<dbReference type="PANTHER" id="PTHR47691:SF3">
    <property type="entry name" value="HTH-TYPE TRANSCRIPTIONAL REGULATOR RV0890C-RELATED"/>
    <property type="match status" value="1"/>
</dbReference>
<dbReference type="OrthoDB" id="5378762at2"/>
<dbReference type="InterPro" id="IPR027417">
    <property type="entry name" value="P-loop_NTPase"/>
</dbReference>
<reference evidence="2 3" key="1">
    <citation type="submission" date="2018-11" db="EMBL/GenBank/DDBJ databases">
        <authorList>
            <person name="Li F."/>
        </authorList>
    </citation>
    <scope>NUCLEOTIDE SEQUENCE [LARGE SCALE GENOMIC DNA]</scope>
    <source>
        <strain evidence="2 3">Gsoil 818</strain>
    </source>
</reference>
<dbReference type="PRINTS" id="PR00038">
    <property type="entry name" value="HTHLUXR"/>
</dbReference>
<feature type="domain" description="HTH luxR-type" evidence="1">
    <location>
        <begin position="681"/>
        <end position="746"/>
    </location>
</feature>
<dbReference type="PRINTS" id="PR00364">
    <property type="entry name" value="DISEASERSIST"/>
</dbReference>
<proteinExistence type="predicted"/>
<dbReference type="InterPro" id="IPR000792">
    <property type="entry name" value="Tscrpt_reg_LuxR_C"/>
</dbReference>
<dbReference type="RefSeq" id="WP_123221352.1">
    <property type="nucleotide sequence ID" value="NZ_RJSF01000005.1"/>
</dbReference>
<dbReference type="InterPro" id="IPR049945">
    <property type="entry name" value="AAA_22"/>
</dbReference>
<evidence type="ECO:0000313" key="3">
    <source>
        <dbReference type="Proteomes" id="UP000279994"/>
    </source>
</evidence>
<dbReference type="InterPro" id="IPR036388">
    <property type="entry name" value="WH-like_DNA-bd_sf"/>
</dbReference>
<dbReference type="CDD" id="cd06170">
    <property type="entry name" value="LuxR_C_like"/>
    <property type="match status" value="1"/>
</dbReference>
<dbReference type="SUPFAM" id="SSF46894">
    <property type="entry name" value="C-terminal effector domain of the bipartite response regulators"/>
    <property type="match status" value="1"/>
</dbReference>
<dbReference type="Proteomes" id="UP000279994">
    <property type="component" value="Unassembled WGS sequence"/>
</dbReference>
<comment type="caution">
    <text evidence="2">The sequence shown here is derived from an EMBL/GenBank/DDBJ whole genome shotgun (WGS) entry which is preliminary data.</text>
</comment>
<dbReference type="GO" id="GO:0006355">
    <property type="term" value="P:regulation of DNA-templated transcription"/>
    <property type="evidence" value="ECO:0007669"/>
    <property type="project" value="InterPro"/>
</dbReference>
<sequence length="748" mass="80800">MRRLVAESRLVTLTGTAGVGKSRLARRVAGLHGRTFRDGVALVDLDEVADLGYVAEAVAGSLDVPEHAGRDAEAALRDFVAGREMLLVVDNCGHLAESVTDLLEGLLRGAPGLHVLATSREVLGVPGEITYRVEPLPLPADDDPPGAVEVSPAIALFVERAAAAVPGFAVGTSDLPTVVEICRRLDGIPLALELAAAQLRVMSPSELAARLDDRFRILTSRRGTAVARHRTLRAAVEWSYELCDKLERQLWQRLSVFAGDFDLNDAEEVCADDVFTRLDVVEAMRGLVDKSILSVQAQGGSTRFRLLETLRGYGLDRLRECDSLGNGPDEDQLRTRHLAWYADLACQFETEWFGPHQAEWLTRMKAELPDVRAALAFAHEHPEHIRTGLRMAGALCWFWGTTAALREGRSWLVRVLAVGREPTRERARALSALAIVMATIGAPAGGDEVAREALEITRSEDPERLPRALDNVGMMLFPYGDPEALPAMEEAVTRCRERGLGGEELAYATYVLGYGRGMSGDAKAADALFAESIELCRAAGDHWWQGVVRIMAALVSWANGDTAGAAANAVEGLRVCRLVPDLHACAVGLNIAGLLLVGRDDRQAAGLLGTADQYWADAGGSMLQTPVWVDLVEDAKTRCRQTLGDTEFEALYRAGQEQPPEEAAAQVLGEPPDAAAAAAPATRDQFGLTRRERDVAALVAEGLSNRDIAARLVISQRTAETHVQNMLAKTGFSTRSQLAVWFNAHGGT</sequence>
<gene>
    <name evidence="2" type="ORF">EFL26_02685</name>
</gene>
<dbReference type="InterPro" id="IPR003593">
    <property type="entry name" value="AAA+_ATPase"/>
</dbReference>
<dbReference type="AlphaFoldDB" id="A0A3N0GX17"/>
<dbReference type="SMART" id="SM00421">
    <property type="entry name" value="HTH_LUXR"/>
    <property type="match status" value="1"/>
</dbReference>
<dbReference type="InterPro" id="IPR016032">
    <property type="entry name" value="Sig_transdc_resp-reg_C-effctor"/>
</dbReference>